<proteinExistence type="predicted"/>
<dbReference type="GO" id="GO:0009306">
    <property type="term" value="P:protein secretion"/>
    <property type="evidence" value="ECO:0007669"/>
    <property type="project" value="TreeGrafter"/>
</dbReference>
<feature type="transmembrane region" description="Helical" evidence="4">
    <location>
        <begin position="14"/>
        <end position="33"/>
    </location>
</feature>
<dbReference type="GO" id="GO:0005789">
    <property type="term" value="C:endoplasmic reticulum membrane"/>
    <property type="evidence" value="ECO:0007669"/>
    <property type="project" value="TreeGrafter"/>
</dbReference>
<evidence type="ECO:0000313" key="5">
    <source>
        <dbReference type="EMBL" id="VTJ86947.1"/>
    </source>
</evidence>
<keyword evidence="4" id="KW-0812">Transmembrane</keyword>
<sequence>METHPSPYGCPWELGIRTAIGFFVVVLFLWRSFQSVRSRQYLRREKKLALKLSELIEEKCGLLEKVSLVQKEYEGLESSLKNAILEKESIQVENLEAIYANLDRSISKFEDEMLCLEEELKEGKTKYSQQAELIEYISKSIKSLEEESKSLRSHIPEATRTLTIFQLNAEELKKQLLQEAEVWEEEVNGLNNQKTTLEDSKEHEEQVLREKENHIVSEQLLKDWAPVLEEDLTDDGNLELEKKSESEISAHLEDQPKGALKKQLYADKLNSSFKILEGERNQVFTLVSEVIETKEDLIEEIENLKTQQASLQSKNTQFESENQHLEQKLKLIIEVYEAIVVKLQRKLTEEENDQVVQEEKLFKMEENISHAIEQLKTYRKQVKDLEEELERIVYFYQGQITHYEEKAQDNEWAAQSAERYLNDLGKQEAHDSQNFTENESKFKKDPSALHVSNTAIGREHFPDGPSPLG</sequence>
<evidence type="ECO:0000256" key="4">
    <source>
        <dbReference type="SAM" id="Phobius"/>
    </source>
</evidence>
<accession>A0A5E4CYP7</accession>
<evidence type="ECO:0000256" key="2">
    <source>
        <dbReference type="SAM" id="Coils"/>
    </source>
</evidence>
<evidence type="ECO:0000256" key="3">
    <source>
        <dbReference type="SAM" id="MobiDB-lite"/>
    </source>
</evidence>
<feature type="region of interest" description="Disordered" evidence="3">
    <location>
        <begin position="427"/>
        <end position="469"/>
    </location>
</feature>
<feature type="compositionally biased region" description="Basic and acidic residues" evidence="3">
    <location>
        <begin position="438"/>
        <end position="447"/>
    </location>
</feature>
<keyword evidence="6" id="KW-1185">Reference proteome</keyword>
<dbReference type="InterPro" id="IPR051500">
    <property type="entry name" value="cTAGE_MIA/OTOR"/>
</dbReference>
<reference evidence="5" key="1">
    <citation type="submission" date="2019-04" db="EMBL/GenBank/DDBJ databases">
        <authorList>
            <person name="Alioto T."/>
            <person name="Alioto T."/>
        </authorList>
    </citation>
    <scope>NUCLEOTIDE SEQUENCE [LARGE SCALE GENOMIC DNA]</scope>
</reference>
<organism evidence="5 6">
    <name type="scientific">Marmota monax</name>
    <name type="common">Woodchuck</name>
    <dbReference type="NCBI Taxonomy" id="9995"/>
    <lineage>
        <taxon>Eukaryota</taxon>
        <taxon>Metazoa</taxon>
        <taxon>Chordata</taxon>
        <taxon>Craniata</taxon>
        <taxon>Vertebrata</taxon>
        <taxon>Euteleostomi</taxon>
        <taxon>Mammalia</taxon>
        <taxon>Eutheria</taxon>
        <taxon>Euarchontoglires</taxon>
        <taxon>Glires</taxon>
        <taxon>Rodentia</taxon>
        <taxon>Sciuromorpha</taxon>
        <taxon>Sciuridae</taxon>
        <taxon>Xerinae</taxon>
        <taxon>Marmotini</taxon>
        <taxon>Marmota</taxon>
    </lineage>
</organism>
<dbReference type="Proteomes" id="UP000335636">
    <property type="component" value="Unassembled WGS sequence"/>
</dbReference>
<dbReference type="GO" id="GO:0006888">
    <property type="term" value="P:endoplasmic reticulum to Golgi vesicle-mediated transport"/>
    <property type="evidence" value="ECO:0007669"/>
    <property type="project" value="TreeGrafter"/>
</dbReference>
<name>A0A5E4CYP7_MARMO</name>
<dbReference type="PANTHER" id="PTHR23158:SF38">
    <property type="entry name" value="MELANOMA INHIBITORY ACTIVITY PROTEIN 2"/>
    <property type="match status" value="1"/>
</dbReference>
<dbReference type="EMBL" id="CABDUW010002473">
    <property type="protein sequence ID" value="VTJ86947.1"/>
    <property type="molecule type" value="Genomic_DNA"/>
</dbReference>
<comment type="caution">
    <text evidence="5">The sequence shown here is derived from an EMBL/GenBank/DDBJ whole genome shotgun (WGS) entry which is preliminary data.</text>
</comment>
<protein>
    <submittedName>
        <fullName evidence="5">Uncharacterized protein</fullName>
    </submittedName>
</protein>
<dbReference type="PANTHER" id="PTHR23158">
    <property type="entry name" value="MELANOMA INHIBITORY ACTIVITY-RELATED"/>
    <property type="match status" value="1"/>
</dbReference>
<keyword evidence="4" id="KW-0472">Membrane</keyword>
<evidence type="ECO:0000256" key="1">
    <source>
        <dbReference type="ARBA" id="ARBA00023054"/>
    </source>
</evidence>
<feature type="coiled-coil region" evidence="2">
    <location>
        <begin position="287"/>
        <end position="388"/>
    </location>
</feature>
<gene>
    <name evidence="5" type="ORF">MONAX_5E031204</name>
</gene>
<keyword evidence="1 2" id="KW-0175">Coiled coil</keyword>
<feature type="coiled-coil region" evidence="2">
    <location>
        <begin position="73"/>
        <end position="200"/>
    </location>
</feature>
<dbReference type="GO" id="GO:0035459">
    <property type="term" value="P:vesicle cargo loading"/>
    <property type="evidence" value="ECO:0007669"/>
    <property type="project" value="TreeGrafter"/>
</dbReference>
<dbReference type="AlphaFoldDB" id="A0A5E4CYP7"/>
<evidence type="ECO:0000313" key="6">
    <source>
        <dbReference type="Proteomes" id="UP000335636"/>
    </source>
</evidence>
<keyword evidence="4" id="KW-1133">Transmembrane helix</keyword>
<dbReference type="GO" id="GO:0070971">
    <property type="term" value="C:endoplasmic reticulum exit site"/>
    <property type="evidence" value="ECO:0007669"/>
    <property type="project" value="TreeGrafter"/>
</dbReference>